<reference evidence="1" key="1">
    <citation type="submission" date="2018-05" db="EMBL/GenBank/DDBJ databases">
        <authorList>
            <person name="Lanie J.A."/>
            <person name="Ng W.-L."/>
            <person name="Kazmierczak K.M."/>
            <person name="Andrzejewski T.M."/>
            <person name="Davidsen T.M."/>
            <person name="Wayne K.J."/>
            <person name="Tettelin H."/>
            <person name="Glass J.I."/>
            <person name="Rusch D."/>
            <person name="Podicherti R."/>
            <person name="Tsui H.-C.T."/>
            <person name="Winkler M.E."/>
        </authorList>
    </citation>
    <scope>NUCLEOTIDE SEQUENCE</scope>
</reference>
<evidence type="ECO:0000313" key="1">
    <source>
        <dbReference type="EMBL" id="SVD46903.1"/>
    </source>
</evidence>
<accession>A0A382VK80</accession>
<organism evidence="1">
    <name type="scientific">marine metagenome</name>
    <dbReference type="NCBI Taxonomy" id="408172"/>
    <lineage>
        <taxon>unclassified sequences</taxon>
        <taxon>metagenomes</taxon>
        <taxon>ecological metagenomes</taxon>
    </lineage>
</organism>
<protein>
    <submittedName>
        <fullName evidence="1">Uncharacterized protein</fullName>
    </submittedName>
</protein>
<gene>
    <name evidence="1" type="ORF">METZ01_LOCUS399757</name>
</gene>
<name>A0A382VK80_9ZZZZ</name>
<feature type="non-terminal residue" evidence="1">
    <location>
        <position position="33"/>
    </location>
</feature>
<proteinExistence type="predicted"/>
<sequence>METVNTNTGVDVRKRSPNQILKKLGLVLGENFL</sequence>
<dbReference type="EMBL" id="UINC01152625">
    <property type="protein sequence ID" value="SVD46903.1"/>
    <property type="molecule type" value="Genomic_DNA"/>
</dbReference>
<dbReference type="AlphaFoldDB" id="A0A382VK80"/>